<accession>L8K1S3</accession>
<dbReference type="EMBL" id="AMZN01000001">
    <property type="protein sequence ID" value="ELR73884.1"/>
    <property type="molecule type" value="Genomic_DNA"/>
</dbReference>
<dbReference type="AlphaFoldDB" id="L8K1S3"/>
<sequence>MQINIIRKKEQATTRWTGGTTTELVIYPKKSRFKDRNFFYRLSLAEVEIDESSFTKLPGIDRTLLVLDGRLTLEHPGKHTVTLEKFDTDTFNGGWDTISYGRATDFNLMTRGKTKGRLEGFTLKKGDTYKHAVNKDSSVIGCYTFRGALEIALDSHYSLGEGDLMLISVDQNIKDIVLKAQEDSDVVISALTINE</sequence>
<comment type="caution">
    <text evidence="1">The sequence shown here is derived from an EMBL/GenBank/DDBJ whole genome shotgun (WGS) entry which is preliminary data.</text>
</comment>
<dbReference type="RefSeq" id="WP_009577477.1">
    <property type="nucleotide sequence ID" value="NZ_AMZN01000001.1"/>
</dbReference>
<dbReference type="InterPro" id="IPR010282">
    <property type="entry name" value="Uncharacterised_HutD/Ves"/>
</dbReference>
<name>L8K1S3_9BACT</name>
<dbReference type="STRING" id="1237149.C900_00048"/>
<dbReference type="InterPro" id="IPR014710">
    <property type="entry name" value="RmlC-like_jellyroll"/>
</dbReference>
<keyword evidence="2" id="KW-1185">Reference proteome</keyword>
<gene>
    <name evidence="1" type="ORF">C900_00048</name>
</gene>
<reference evidence="1 2" key="1">
    <citation type="submission" date="2012-12" db="EMBL/GenBank/DDBJ databases">
        <title>Genome assembly of Fulvivirga imtechensis AK7.</title>
        <authorList>
            <person name="Nupur N."/>
            <person name="Khatri I."/>
            <person name="Kumar R."/>
            <person name="Subramanian S."/>
            <person name="Pinnaka A."/>
        </authorList>
    </citation>
    <scope>NUCLEOTIDE SEQUENCE [LARGE SCALE GENOMIC DNA]</scope>
    <source>
        <strain evidence="1 2">AK7</strain>
    </source>
</reference>
<dbReference type="PANTHER" id="PTHR37943">
    <property type="entry name" value="PROTEIN VES"/>
    <property type="match status" value="1"/>
</dbReference>
<dbReference type="eggNOG" id="COG3758">
    <property type="taxonomic scope" value="Bacteria"/>
</dbReference>
<dbReference type="PATRIC" id="fig|1237149.3.peg.48"/>
<dbReference type="SUPFAM" id="SSF51182">
    <property type="entry name" value="RmlC-like cupins"/>
    <property type="match status" value="1"/>
</dbReference>
<dbReference type="InterPro" id="IPR011051">
    <property type="entry name" value="RmlC_Cupin_sf"/>
</dbReference>
<protein>
    <recommendedName>
        <fullName evidence="3">HutD-family protein</fullName>
    </recommendedName>
</protein>
<evidence type="ECO:0000313" key="2">
    <source>
        <dbReference type="Proteomes" id="UP000011135"/>
    </source>
</evidence>
<organism evidence="1 2">
    <name type="scientific">Fulvivirga imtechensis AK7</name>
    <dbReference type="NCBI Taxonomy" id="1237149"/>
    <lineage>
        <taxon>Bacteria</taxon>
        <taxon>Pseudomonadati</taxon>
        <taxon>Bacteroidota</taxon>
        <taxon>Cytophagia</taxon>
        <taxon>Cytophagales</taxon>
        <taxon>Fulvivirgaceae</taxon>
        <taxon>Fulvivirga</taxon>
    </lineage>
</organism>
<dbReference type="Proteomes" id="UP000011135">
    <property type="component" value="Unassembled WGS sequence"/>
</dbReference>
<dbReference type="OrthoDB" id="9786443at2"/>
<dbReference type="Gene3D" id="2.60.120.10">
    <property type="entry name" value="Jelly Rolls"/>
    <property type="match status" value="1"/>
</dbReference>
<dbReference type="PANTHER" id="PTHR37943:SF1">
    <property type="entry name" value="PROTEIN VES"/>
    <property type="match status" value="1"/>
</dbReference>
<evidence type="ECO:0008006" key="3">
    <source>
        <dbReference type="Google" id="ProtNLM"/>
    </source>
</evidence>
<proteinExistence type="predicted"/>
<evidence type="ECO:0000313" key="1">
    <source>
        <dbReference type="EMBL" id="ELR73884.1"/>
    </source>
</evidence>
<dbReference type="Pfam" id="PF05962">
    <property type="entry name" value="HutD"/>
    <property type="match status" value="1"/>
</dbReference>